<feature type="domain" description="Pyruvate/ketoisovalerate oxidoreductase catalytic" evidence="2">
    <location>
        <begin position="11"/>
        <end position="189"/>
    </location>
</feature>
<dbReference type="GO" id="GO:0016903">
    <property type="term" value="F:oxidoreductase activity, acting on the aldehyde or oxo group of donors"/>
    <property type="evidence" value="ECO:0007669"/>
    <property type="project" value="InterPro"/>
</dbReference>
<comment type="caution">
    <text evidence="3">The sequence shown here is derived from an EMBL/GenBank/DDBJ whole genome shotgun (WGS) entry which is preliminary data.</text>
</comment>
<reference evidence="3" key="1">
    <citation type="submission" date="2020-10" db="EMBL/GenBank/DDBJ databases">
        <authorList>
            <person name="Gilroy R."/>
        </authorList>
    </citation>
    <scope>NUCLEOTIDE SEQUENCE</scope>
    <source>
        <strain evidence="3">13766</strain>
    </source>
</reference>
<dbReference type="InterPro" id="IPR052198">
    <property type="entry name" value="IorB_Oxidoreductase"/>
</dbReference>
<name>A0A9D1K8L7_9FIRM</name>
<dbReference type="EMBL" id="DVJN01000270">
    <property type="protein sequence ID" value="HIS94123.1"/>
    <property type="molecule type" value="Genomic_DNA"/>
</dbReference>
<dbReference type="Gene3D" id="3.40.920.10">
    <property type="entry name" value="Pyruvate-ferredoxin oxidoreductase, PFOR, domain III"/>
    <property type="match status" value="1"/>
</dbReference>
<evidence type="ECO:0000313" key="4">
    <source>
        <dbReference type="Proteomes" id="UP000824140"/>
    </source>
</evidence>
<evidence type="ECO:0000313" key="3">
    <source>
        <dbReference type="EMBL" id="HIS94123.1"/>
    </source>
</evidence>
<evidence type="ECO:0000256" key="1">
    <source>
        <dbReference type="ARBA" id="ARBA00023002"/>
    </source>
</evidence>
<keyword evidence="1" id="KW-0560">Oxidoreductase</keyword>
<proteinExistence type="predicted"/>
<accession>A0A9D1K8L7</accession>
<reference evidence="3" key="2">
    <citation type="journal article" date="2021" name="PeerJ">
        <title>Extensive microbial diversity within the chicken gut microbiome revealed by metagenomics and culture.</title>
        <authorList>
            <person name="Gilroy R."/>
            <person name="Ravi A."/>
            <person name="Getino M."/>
            <person name="Pursley I."/>
            <person name="Horton D.L."/>
            <person name="Alikhan N.F."/>
            <person name="Baker D."/>
            <person name="Gharbi K."/>
            <person name="Hall N."/>
            <person name="Watson M."/>
            <person name="Adriaenssens E.M."/>
            <person name="Foster-Nyarko E."/>
            <person name="Jarju S."/>
            <person name="Secka A."/>
            <person name="Antonio M."/>
            <person name="Oren A."/>
            <person name="Chaudhuri R.R."/>
            <person name="La Ragione R."/>
            <person name="Hildebrand F."/>
            <person name="Pallen M.J."/>
        </authorList>
    </citation>
    <scope>NUCLEOTIDE SEQUENCE</scope>
    <source>
        <strain evidence="3">13766</strain>
    </source>
</reference>
<dbReference type="InterPro" id="IPR019752">
    <property type="entry name" value="Pyrv/ketoisovalerate_OxRed_cat"/>
</dbReference>
<sequence length="195" mass="20175">MRNNCLLCGVGGQGTVLASRLIAQAAMERGYFARTTETIGMAQRGGCVVSHVRIGEDCPSPLIPLGEADVLIGFEPGEAVRCLNYLKPGGFAVVSQTPVQPVMASLAGTPYDAAALMDDLRARVAGLAVIDADRVAEICGTKRALNVALLGAAAAKGVLPIGLEEVERALRAKLSGAVLDTNLKALEFGASVKED</sequence>
<dbReference type="Proteomes" id="UP000824140">
    <property type="component" value="Unassembled WGS sequence"/>
</dbReference>
<dbReference type="AlphaFoldDB" id="A0A9D1K8L7"/>
<gene>
    <name evidence="3" type="ORF">IAA84_14010</name>
</gene>
<dbReference type="SUPFAM" id="SSF53323">
    <property type="entry name" value="Pyruvate-ferredoxin oxidoreductase, PFOR, domain III"/>
    <property type="match status" value="1"/>
</dbReference>
<dbReference type="PANTHER" id="PTHR43854">
    <property type="entry name" value="INDOLEPYRUVATE OXIDOREDUCTASE SUBUNIT IORB"/>
    <property type="match status" value="1"/>
</dbReference>
<evidence type="ECO:0000259" key="2">
    <source>
        <dbReference type="Pfam" id="PF01558"/>
    </source>
</evidence>
<dbReference type="InterPro" id="IPR002869">
    <property type="entry name" value="Pyrv_flavodox_OxRed_cen"/>
</dbReference>
<dbReference type="Pfam" id="PF01558">
    <property type="entry name" value="POR"/>
    <property type="match status" value="1"/>
</dbReference>
<dbReference type="PANTHER" id="PTHR43854:SF1">
    <property type="entry name" value="INDOLEPYRUVATE OXIDOREDUCTASE SUBUNIT IORB"/>
    <property type="match status" value="1"/>
</dbReference>
<organism evidence="3 4">
    <name type="scientific">Candidatus Alectryocaccomicrobium excrementavium</name>
    <dbReference type="NCBI Taxonomy" id="2840668"/>
    <lineage>
        <taxon>Bacteria</taxon>
        <taxon>Bacillati</taxon>
        <taxon>Bacillota</taxon>
        <taxon>Clostridia</taxon>
        <taxon>Candidatus Alectryocaccomicrobium</taxon>
    </lineage>
</organism>
<protein>
    <submittedName>
        <fullName evidence="3">Indolepyruvate oxidoreductase subunit beta</fullName>
    </submittedName>
</protein>